<sequence length="194" mass="20253">MSVTAVPLRPIAKGSIAKLWIGVALAVAVAGGGAYLGTSGAAVANAGTPEQFLAWNAKQKGVVTTASGLQYQVVEEGKGPKPTDEDVVLVGYKGTLRDGKVFDENPQASFPVAGVVPGFSEGLKQMSRGGKYKLWIPPQLGYGEQSPAEVIPANSLLIFEVDLLDFKSMAEIQSEMQRLQAEGAIPPQGMPGGR</sequence>
<dbReference type="Pfam" id="PF01346">
    <property type="entry name" value="FKBP_N"/>
    <property type="match status" value="1"/>
</dbReference>
<dbReference type="PROSITE" id="PS50059">
    <property type="entry name" value="FKBP_PPIASE"/>
    <property type="match status" value="1"/>
</dbReference>
<comment type="catalytic activity">
    <reaction evidence="1 5 6">
        <text>[protein]-peptidylproline (omega=180) = [protein]-peptidylproline (omega=0)</text>
        <dbReference type="Rhea" id="RHEA:16237"/>
        <dbReference type="Rhea" id="RHEA-COMP:10747"/>
        <dbReference type="Rhea" id="RHEA-COMP:10748"/>
        <dbReference type="ChEBI" id="CHEBI:83833"/>
        <dbReference type="ChEBI" id="CHEBI:83834"/>
        <dbReference type="EC" id="5.2.1.8"/>
    </reaction>
</comment>
<evidence type="ECO:0000259" key="7">
    <source>
        <dbReference type="PROSITE" id="PS50059"/>
    </source>
</evidence>
<evidence type="ECO:0000256" key="2">
    <source>
        <dbReference type="ARBA" id="ARBA00006577"/>
    </source>
</evidence>
<dbReference type="Pfam" id="PF00254">
    <property type="entry name" value="FKBP_C"/>
    <property type="match status" value="1"/>
</dbReference>
<evidence type="ECO:0000256" key="4">
    <source>
        <dbReference type="ARBA" id="ARBA00023235"/>
    </source>
</evidence>
<evidence type="ECO:0000256" key="3">
    <source>
        <dbReference type="ARBA" id="ARBA00023110"/>
    </source>
</evidence>
<dbReference type="GO" id="GO:0003755">
    <property type="term" value="F:peptidyl-prolyl cis-trans isomerase activity"/>
    <property type="evidence" value="ECO:0007669"/>
    <property type="project" value="UniProtKB-UniRule"/>
</dbReference>
<evidence type="ECO:0000313" key="9">
    <source>
        <dbReference type="Proteomes" id="UP000286100"/>
    </source>
</evidence>
<dbReference type="OrthoDB" id="9812109at2"/>
<dbReference type="PANTHER" id="PTHR43811">
    <property type="entry name" value="FKBP-TYPE PEPTIDYL-PROLYL CIS-TRANS ISOMERASE FKPA"/>
    <property type="match status" value="1"/>
</dbReference>
<dbReference type="EC" id="5.2.1.8" evidence="6"/>
<comment type="similarity">
    <text evidence="2 6">Belongs to the FKBP-type PPIase family.</text>
</comment>
<gene>
    <name evidence="8" type="ORF">D3876_04355</name>
</gene>
<dbReference type="EMBL" id="QYUM01000002">
    <property type="protein sequence ID" value="RJF93558.1"/>
    <property type="molecule type" value="Genomic_DNA"/>
</dbReference>
<dbReference type="Gene3D" id="3.10.50.40">
    <property type="match status" value="1"/>
</dbReference>
<name>A0A418WQN3_9SPHN</name>
<dbReference type="Proteomes" id="UP000286100">
    <property type="component" value="Unassembled WGS sequence"/>
</dbReference>
<reference evidence="8 9" key="1">
    <citation type="submission" date="2018-09" db="EMBL/GenBank/DDBJ databases">
        <authorList>
            <person name="Zhu H."/>
        </authorList>
    </citation>
    <scope>NUCLEOTIDE SEQUENCE [LARGE SCALE GENOMIC DNA]</scope>
    <source>
        <strain evidence="8 9">K2R01-6</strain>
    </source>
</reference>
<evidence type="ECO:0000313" key="8">
    <source>
        <dbReference type="EMBL" id="RJF93558.1"/>
    </source>
</evidence>
<keyword evidence="9" id="KW-1185">Reference proteome</keyword>
<evidence type="ECO:0000256" key="1">
    <source>
        <dbReference type="ARBA" id="ARBA00000971"/>
    </source>
</evidence>
<dbReference type="PANTHER" id="PTHR43811:SF19">
    <property type="entry name" value="39 KDA FK506-BINDING NUCLEAR PROTEIN"/>
    <property type="match status" value="1"/>
</dbReference>
<dbReference type="GO" id="GO:0006457">
    <property type="term" value="P:protein folding"/>
    <property type="evidence" value="ECO:0007669"/>
    <property type="project" value="InterPro"/>
</dbReference>
<dbReference type="InterPro" id="IPR001179">
    <property type="entry name" value="PPIase_FKBP_dom"/>
</dbReference>
<dbReference type="RefSeq" id="WP_119759864.1">
    <property type="nucleotide sequence ID" value="NZ_QYUM01000002.1"/>
</dbReference>
<dbReference type="AlphaFoldDB" id="A0A418WQN3"/>
<feature type="domain" description="PPIase FKBP-type" evidence="7">
    <location>
        <begin position="85"/>
        <end position="167"/>
    </location>
</feature>
<dbReference type="SUPFAM" id="SSF54534">
    <property type="entry name" value="FKBP-like"/>
    <property type="match status" value="1"/>
</dbReference>
<evidence type="ECO:0000256" key="5">
    <source>
        <dbReference type="PROSITE-ProRule" id="PRU00277"/>
    </source>
</evidence>
<proteinExistence type="inferred from homology"/>
<evidence type="ECO:0000256" key="6">
    <source>
        <dbReference type="RuleBase" id="RU003915"/>
    </source>
</evidence>
<keyword evidence="4 5" id="KW-0413">Isomerase</keyword>
<keyword evidence="3 5" id="KW-0697">Rotamase</keyword>
<accession>A0A418WQN3</accession>
<organism evidence="8 9">
    <name type="scientific">Sphingomonas cavernae</name>
    <dbReference type="NCBI Taxonomy" id="2320861"/>
    <lineage>
        <taxon>Bacteria</taxon>
        <taxon>Pseudomonadati</taxon>
        <taxon>Pseudomonadota</taxon>
        <taxon>Alphaproteobacteria</taxon>
        <taxon>Sphingomonadales</taxon>
        <taxon>Sphingomonadaceae</taxon>
        <taxon>Sphingomonas</taxon>
    </lineage>
</organism>
<dbReference type="InterPro" id="IPR000774">
    <property type="entry name" value="PPIase_FKBP_N"/>
</dbReference>
<dbReference type="InterPro" id="IPR046357">
    <property type="entry name" value="PPIase_dom_sf"/>
</dbReference>
<protein>
    <recommendedName>
        <fullName evidence="6">Peptidyl-prolyl cis-trans isomerase</fullName>
        <ecNumber evidence="6">5.2.1.8</ecNumber>
    </recommendedName>
</protein>
<comment type="caution">
    <text evidence="8">The sequence shown here is derived from an EMBL/GenBank/DDBJ whole genome shotgun (WGS) entry which is preliminary data.</text>
</comment>